<gene>
    <name evidence="1" type="ORF">HETIRDRAFT_147372</name>
</gene>
<sequence>MCLEVTCMFRQVRSMLLHCKEESTHQANYSRTMSQIRLLFPVPVQYLLMRHTAQNNARAA</sequence>
<evidence type="ECO:0000313" key="1">
    <source>
        <dbReference type="EMBL" id="ETW78996.1"/>
    </source>
</evidence>
<dbReference type="RefSeq" id="XP_009549274.1">
    <property type="nucleotide sequence ID" value="XM_009550979.1"/>
</dbReference>
<accession>W4K1M8</accession>
<protein>
    <submittedName>
        <fullName evidence="1">Uncharacterized protein</fullName>
    </submittedName>
</protein>
<dbReference type="KEGG" id="hir:HETIRDRAFT_147372"/>
<dbReference type="AlphaFoldDB" id="W4K1M8"/>
<dbReference type="GeneID" id="20667199"/>
<dbReference type="EMBL" id="KI925461">
    <property type="protein sequence ID" value="ETW78996.1"/>
    <property type="molecule type" value="Genomic_DNA"/>
</dbReference>
<keyword evidence="2" id="KW-1185">Reference proteome</keyword>
<evidence type="ECO:0000313" key="2">
    <source>
        <dbReference type="Proteomes" id="UP000030671"/>
    </source>
</evidence>
<dbReference type="HOGENOM" id="CLU_2942034_0_0_1"/>
<organism evidence="1 2">
    <name type="scientific">Heterobasidion irregulare (strain TC 32-1)</name>
    <dbReference type="NCBI Taxonomy" id="747525"/>
    <lineage>
        <taxon>Eukaryota</taxon>
        <taxon>Fungi</taxon>
        <taxon>Dikarya</taxon>
        <taxon>Basidiomycota</taxon>
        <taxon>Agaricomycotina</taxon>
        <taxon>Agaricomycetes</taxon>
        <taxon>Russulales</taxon>
        <taxon>Bondarzewiaceae</taxon>
        <taxon>Heterobasidion</taxon>
        <taxon>Heterobasidion annosum species complex</taxon>
    </lineage>
</organism>
<dbReference type="InParanoid" id="W4K1M8"/>
<name>W4K1M8_HETIT</name>
<proteinExistence type="predicted"/>
<reference evidence="1 2" key="1">
    <citation type="journal article" date="2012" name="New Phytol.">
        <title>Insight into trade-off between wood decay and parasitism from the genome of a fungal forest pathogen.</title>
        <authorList>
            <person name="Olson A."/>
            <person name="Aerts A."/>
            <person name="Asiegbu F."/>
            <person name="Belbahri L."/>
            <person name="Bouzid O."/>
            <person name="Broberg A."/>
            <person name="Canback B."/>
            <person name="Coutinho P.M."/>
            <person name="Cullen D."/>
            <person name="Dalman K."/>
            <person name="Deflorio G."/>
            <person name="van Diepen L.T."/>
            <person name="Dunand C."/>
            <person name="Duplessis S."/>
            <person name="Durling M."/>
            <person name="Gonthier P."/>
            <person name="Grimwood J."/>
            <person name="Fossdal C.G."/>
            <person name="Hansson D."/>
            <person name="Henrissat B."/>
            <person name="Hietala A."/>
            <person name="Himmelstrand K."/>
            <person name="Hoffmeister D."/>
            <person name="Hogberg N."/>
            <person name="James T.Y."/>
            <person name="Karlsson M."/>
            <person name="Kohler A."/>
            <person name="Kues U."/>
            <person name="Lee Y.H."/>
            <person name="Lin Y.C."/>
            <person name="Lind M."/>
            <person name="Lindquist E."/>
            <person name="Lombard V."/>
            <person name="Lucas S."/>
            <person name="Lunden K."/>
            <person name="Morin E."/>
            <person name="Murat C."/>
            <person name="Park J."/>
            <person name="Raffaello T."/>
            <person name="Rouze P."/>
            <person name="Salamov A."/>
            <person name="Schmutz J."/>
            <person name="Solheim H."/>
            <person name="Stahlberg J."/>
            <person name="Velez H."/>
            <person name="de Vries R.P."/>
            <person name="Wiebenga A."/>
            <person name="Woodward S."/>
            <person name="Yakovlev I."/>
            <person name="Garbelotto M."/>
            <person name="Martin F."/>
            <person name="Grigoriev I.V."/>
            <person name="Stenlid J."/>
        </authorList>
    </citation>
    <scope>NUCLEOTIDE SEQUENCE [LARGE SCALE GENOMIC DNA]</scope>
    <source>
        <strain evidence="1 2">TC 32-1</strain>
    </source>
</reference>
<dbReference type="Proteomes" id="UP000030671">
    <property type="component" value="Unassembled WGS sequence"/>
</dbReference>